<dbReference type="PANTHER" id="PTHR20854">
    <property type="entry name" value="INOSITOL MONOPHOSPHATASE"/>
    <property type="match status" value="1"/>
</dbReference>
<dbReference type="InterPro" id="IPR020583">
    <property type="entry name" value="Inositol_monoP_metal-BS"/>
</dbReference>
<evidence type="ECO:0000256" key="6">
    <source>
        <dbReference type="PIRSR" id="PIRSR600760-2"/>
    </source>
</evidence>
<dbReference type="GO" id="GO:0008934">
    <property type="term" value="F:inositol monophosphate 1-phosphatase activity"/>
    <property type="evidence" value="ECO:0007669"/>
    <property type="project" value="TreeGrafter"/>
</dbReference>
<dbReference type="InterPro" id="IPR000760">
    <property type="entry name" value="Inositol_monophosphatase-like"/>
</dbReference>
<accession>A0AAP3AF75</accession>
<feature type="binding site" evidence="6">
    <location>
        <position position="232"/>
    </location>
    <ligand>
        <name>Mg(2+)</name>
        <dbReference type="ChEBI" id="CHEBI:18420"/>
        <label>1</label>
        <note>catalytic</note>
    </ligand>
</feature>
<evidence type="ECO:0000313" key="7">
    <source>
        <dbReference type="EMBL" id="MCV7628080.1"/>
    </source>
</evidence>
<comment type="caution">
    <text evidence="7">The sequence shown here is derived from an EMBL/GenBank/DDBJ whole genome shotgun (WGS) entry which is preliminary data.</text>
</comment>
<dbReference type="GO" id="GO:0007165">
    <property type="term" value="P:signal transduction"/>
    <property type="evidence" value="ECO:0007669"/>
    <property type="project" value="TreeGrafter"/>
</dbReference>
<dbReference type="InterPro" id="IPR020550">
    <property type="entry name" value="Inositol_monophosphatase_CS"/>
</dbReference>
<feature type="binding site" evidence="6">
    <location>
        <position position="96"/>
    </location>
    <ligand>
        <name>Mg(2+)</name>
        <dbReference type="ChEBI" id="CHEBI:18420"/>
        <label>1</label>
        <note>catalytic</note>
    </ligand>
</feature>
<dbReference type="PRINTS" id="PR00377">
    <property type="entry name" value="IMPHPHTASES"/>
</dbReference>
<gene>
    <name evidence="7" type="ORF">M3A82_001795</name>
</gene>
<keyword evidence="3 6" id="KW-0479">Metal-binding</keyword>
<comment type="cofactor">
    <cofactor evidence="6">
        <name>Mg(2+)</name>
        <dbReference type="ChEBI" id="CHEBI:18420"/>
    </cofactor>
</comment>
<name>A0AAP3AF75_MICLU</name>
<dbReference type="PROSITE" id="PS00630">
    <property type="entry name" value="IMP_2"/>
    <property type="match status" value="1"/>
</dbReference>
<dbReference type="GO" id="GO:0046872">
    <property type="term" value="F:metal ion binding"/>
    <property type="evidence" value="ECO:0007669"/>
    <property type="project" value="UniProtKB-KW"/>
</dbReference>
<dbReference type="SUPFAM" id="SSF56655">
    <property type="entry name" value="Carbohydrate phosphatase"/>
    <property type="match status" value="1"/>
</dbReference>
<dbReference type="PANTHER" id="PTHR20854:SF4">
    <property type="entry name" value="INOSITOL-1-MONOPHOSPHATASE-RELATED"/>
    <property type="match status" value="1"/>
</dbReference>
<proteinExistence type="predicted"/>
<feature type="binding site" evidence="6">
    <location>
        <position position="97"/>
    </location>
    <ligand>
        <name>Mg(2+)</name>
        <dbReference type="ChEBI" id="CHEBI:18420"/>
        <label>1</label>
        <note>catalytic</note>
    </ligand>
</feature>
<feature type="binding site" evidence="6">
    <location>
        <position position="75"/>
    </location>
    <ligand>
        <name>Mg(2+)</name>
        <dbReference type="ChEBI" id="CHEBI:18420"/>
        <label>1</label>
        <note>catalytic</note>
    </ligand>
</feature>
<dbReference type="PROSITE" id="PS00629">
    <property type="entry name" value="IMP_1"/>
    <property type="match status" value="1"/>
</dbReference>
<comment type="catalytic activity">
    <reaction evidence="1">
        <text>a myo-inositol phosphate + H2O = myo-inositol + phosphate</text>
        <dbReference type="Rhea" id="RHEA:24056"/>
        <dbReference type="ChEBI" id="CHEBI:15377"/>
        <dbReference type="ChEBI" id="CHEBI:17268"/>
        <dbReference type="ChEBI" id="CHEBI:43474"/>
        <dbReference type="ChEBI" id="CHEBI:84139"/>
        <dbReference type="EC" id="3.1.3.25"/>
    </reaction>
</comment>
<dbReference type="Pfam" id="PF00459">
    <property type="entry name" value="Inositol_P"/>
    <property type="match status" value="1"/>
</dbReference>
<dbReference type="EC" id="3.1.3.25" evidence="2"/>
<evidence type="ECO:0000256" key="2">
    <source>
        <dbReference type="ARBA" id="ARBA00013106"/>
    </source>
</evidence>
<reference evidence="7" key="1">
    <citation type="submission" date="2023-06" db="EMBL/GenBank/DDBJ databases">
        <title>lsaBGC provides a comprehensive framework for evolutionary analysis of biosynthetic gene clusters within focal taxa.</title>
        <authorList>
            <person name="Salamzade R."/>
            <person name="Sandstrom S."/>
            <person name="Kalan L.R."/>
        </authorList>
    </citation>
    <scope>NUCLEOTIDE SEQUENCE</scope>
    <source>
        <strain evidence="7">P3-SID899</strain>
    </source>
</reference>
<sequence>MSPALPRPAELRAVALDAARAVAGDLAAAFRSPAATGPEAKTTHHDLVTVHDRRTEARLVAALTTAVPGSGVLGEELGAQAGTGEAARLTWIVDPIDGTSNFAHGFAMFSVSLAAEVDGEVVAGVVLDPVGRLAFSADEDGAYLTRGDGPERPLAEVARPAPAGGERAQNLVTSYPAGEAIAREGEDALRRFGRLVTAHATVRRTVSGALELAHTAAGWADAALYVDTKPWDVAAGQLILRRAGGRWLTPEPGAPSSGRLVDDGPRAHTCPFALAVAPGREAPTTAAVLGDIVASRATDHA</sequence>
<feature type="binding site" evidence="6">
    <location>
        <position position="94"/>
    </location>
    <ligand>
        <name>Mg(2+)</name>
        <dbReference type="ChEBI" id="CHEBI:18420"/>
        <label>1</label>
        <note>catalytic</note>
    </ligand>
</feature>
<dbReference type="Proteomes" id="UP001205867">
    <property type="component" value="Unassembled WGS sequence"/>
</dbReference>
<dbReference type="Gene3D" id="3.40.190.80">
    <property type="match status" value="1"/>
</dbReference>
<dbReference type="GO" id="GO:0046854">
    <property type="term" value="P:phosphatidylinositol phosphate biosynthetic process"/>
    <property type="evidence" value="ECO:0007669"/>
    <property type="project" value="InterPro"/>
</dbReference>
<evidence type="ECO:0000256" key="4">
    <source>
        <dbReference type="ARBA" id="ARBA00022801"/>
    </source>
</evidence>
<evidence type="ECO:0000256" key="5">
    <source>
        <dbReference type="ARBA" id="ARBA00022842"/>
    </source>
</evidence>
<keyword evidence="5 6" id="KW-0460">Magnesium</keyword>
<dbReference type="EMBL" id="JALXKZ020000002">
    <property type="protein sequence ID" value="MCV7628080.1"/>
    <property type="molecule type" value="Genomic_DNA"/>
</dbReference>
<evidence type="ECO:0000313" key="8">
    <source>
        <dbReference type="Proteomes" id="UP001205867"/>
    </source>
</evidence>
<evidence type="ECO:0000256" key="1">
    <source>
        <dbReference type="ARBA" id="ARBA00001033"/>
    </source>
</evidence>
<organism evidence="7 8">
    <name type="scientific">Micrococcus luteus</name>
    <name type="common">Micrococcus lysodeikticus</name>
    <dbReference type="NCBI Taxonomy" id="1270"/>
    <lineage>
        <taxon>Bacteria</taxon>
        <taxon>Bacillati</taxon>
        <taxon>Actinomycetota</taxon>
        <taxon>Actinomycetes</taxon>
        <taxon>Micrococcales</taxon>
        <taxon>Micrococcaceae</taxon>
        <taxon>Micrococcus</taxon>
    </lineage>
</organism>
<keyword evidence="4" id="KW-0378">Hydrolase</keyword>
<dbReference type="Gene3D" id="3.30.540.10">
    <property type="entry name" value="Fructose-1,6-Bisphosphatase, subunit A, domain 1"/>
    <property type="match status" value="1"/>
</dbReference>
<dbReference type="GO" id="GO:0006020">
    <property type="term" value="P:inositol metabolic process"/>
    <property type="evidence" value="ECO:0007669"/>
    <property type="project" value="TreeGrafter"/>
</dbReference>
<protein>
    <recommendedName>
        <fullName evidence="2">inositol-phosphate phosphatase</fullName>
        <ecNumber evidence="2">3.1.3.25</ecNumber>
    </recommendedName>
</protein>
<dbReference type="AlphaFoldDB" id="A0AAP3AF75"/>
<evidence type="ECO:0000256" key="3">
    <source>
        <dbReference type="ARBA" id="ARBA00022723"/>
    </source>
</evidence>